<organism evidence="6 7">
    <name type="scientific">Schizosaccharomyces cryophilus (strain OY26 / ATCC MYA-4695 / CBS 11777 / NBRC 106824 / NRRL Y48691)</name>
    <name type="common">Fission yeast</name>
    <dbReference type="NCBI Taxonomy" id="653667"/>
    <lineage>
        <taxon>Eukaryota</taxon>
        <taxon>Fungi</taxon>
        <taxon>Dikarya</taxon>
        <taxon>Ascomycota</taxon>
        <taxon>Taphrinomycotina</taxon>
        <taxon>Schizosaccharomycetes</taxon>
        <taxon>Schizosaccharomycetales</taxon>
        <taxon>Schizosaccharomycetaceae</taxon>
        <taxon>Schizosaccharomyces</taxon>
    </lineage>
</organism>
<dbReference type="GO" id="GO:0005759">
    <property type="term" value="C:mitochondrial matrix"/>
    <property type="evidence" value="ECO:0007669"/>
    <property type="project" value="UniProtKB-SubCell"/>
</dbReference>
<comment type="similarity">
    <text evidence="4">Belongs to the GcvT family. CAF17/IBA57 subfamily.</text>
</comment>
<dbReference type="InterPro" id="IPR057460">
    <property type="entry name" value="CAF17_C"/>
</dbReference>
<dbReference type="OrthoDB" id="191995at2759"/>
<evidence type="ECO:0000256" key="2">
    <source>
        <dbReference type="ARBA" id="ARBA00022946"/>
    </source>
</evidence>
<dbReference type="SUPFAM" id="SSF103025">
    <property type="entry name" value="Folate-binding domain"/>
    <property type="match status" value="1"/>
</dbReference>
<dbReference type="STRING" id="653667.S9VYU2"/>
<keyword evidence="7" id="KW-1185">Reference proteome</keyword>
<dbReference type="GO" id="GO:0016226">
    <property type="term" value="P:iron-sulfur cluster assembly"/>
    <property type="evidence" value="ECO:0007669"/>
    <property type="project" value="TreeGrafter"/>
</dbReference>
<dbReference type="HOGENOM" id="CLU_007884_7_1_1"/>
<dbReference type="eggNOG" id="KOG2929">
    <property type="taxonomic scope" value="Eukaryota"/>
</dbReference>
<evidence type="ECO:0000256" key="1">
    <source>
        <dbReference type="ARBA" id="ARBA00004305"/>
    </source>
</evidence>
<dbReference type="Gene3D" id="3.30.1360.120">
    <property type="entry name" value="Probable tRNA modification gtpase trme, domain 1"/>
    <property type="match status" value="2"/>
</dbReference>
<dbReference type="Proteomes" id="UP000015464">
    <property type="component" value="Unassembled WGS sequence"/>
</dbReference>
<sequence length="325" mass="37246">MSLKYLKSIKSFHFEVQQKRFLSVCLKPIKQLVRFEGPDTQKFLQGLTTQNVTLKKPFYTGFLNTSGRVLFDAFCYPESLTNTEVSTPNQKLLIEVEKFRIEEFLKHVKKYKLRYKCNVTAVDPEELSVQVGWEQDAEKVMSDKHSYPSMWDPRFQGPMLSRRVVSSYACSSDVALEEYMAFRYRHGIAEGSMEIAPGSAFPMESNLDWMKGIDFYKGCYLGQELTVRTYHTGVTRKRILPFMIEESSRIADIQTSSKLGLRASSAGRVSSRSPGKVLATQGIYGLAMVRLEYLNQPLMCNGVPIRIMNEIWNEQLQPSDTKTEN</sequence>
<evidence type="ECO:0000256" key="3">
    <source>
        <dbReference type="ARBA" id="ARBA00023128"/>
    </source>
</evidence>
<name>S9VYU2_SCHCR</name>
<protein>
    <submittedName>
        <fullName evidence="6">Iron-sulfur cluster biogenesis protein</fullName>
    </submittedName>
</protein>
<keyword evidence="2" id="KW-0809">Transit peptide</keyword>
<dbReference type="PANTHER" id="PTHR22602">
    <property type="entry name" value="TRANSFERASE CAF17, MITOCHONDRIAL-RELATED"/>
    <property type="match status" value="1"/>
</dbReference>
<dbReference type="RefSeq" id="XP_013023948.1">
    <property type="nucleotide sequence ID" value="XM_013168494.1"/>
</dbReference>
<proteinExistence type="inferred from homology"/>
<accession>S9VYU2</accession>
<dbReference type="EMBL" id="KE546991">
    <property type="protein sequence ID" value="EPY51379.1"/>
    <property type="molecule type" value="Genomic_DNA"/>
</dbReference>
<dbReference type="InterPro" id="IPR017703">
    <property type="entry name" value="YgfZ/GCV_T_CS"/>
</dbReference>
<evidence type="ECO:0000256" key="4">
    <source>
        <dbReference type="ARBA" id="ARBA00093447"/>
    </source>
</evidence>
<evidence type="ECO:0000259" key="5">
    <source>
        <dbReference type="Pfam" id="PF25455"/>
    </source>
</evidence>
<dbReference type="PANTHER" id="PTHR22602:SF0">
    <property type="entry name" value="TRANSFERASE CAF17, MITOCHONDRIAL-RELATED"/>
    <property type="match status" value="1"/>
</dbReference>
<dbReference type="InterPro" id="IPR045179">
    <property type="entry name" value="YgfZ/GcvT"/>
</dbReference>
<comment type="subcellular location">
    <subcellularLocation>
        <location evidence="1">Mitochondrion matrix</location>
    </subcellularLocation>
</comment>
<dbReference type="NCBIfam" id="TIGR03317">
    <property type="entry name" value="ygfZ_signature"/>
    <property type="match status" value="1"/>
</dbReference>
<evidence type="ECO:0000313" key="7">
    <source>
        <dbReference type="Proteomes" id="UP000015464"/>
    </source>
</evidence>
<keyword evidence="3" id="KW-0496">Mitochondrion</keyword>
<feature type="domain" description="CAF17 C-terminal" evidence="5">
    <location>
        <begin position="236"/>
        <end position="312"/>
    </location>
</feature>
<dbReference type="AlphaFoldDB" id="S9VYU2"/>
<gene>
    <name evidence="6" type="ORF">SPOG_02552</name>
</gene>
<dbReference type="Pfam" id="PF25455">
    <property type="entry name" value="Beta-barrel_CAF17_C"/>
    <property type="match status" value="1"/>
</dbReference>
<dbReference type="GeneID" id="25036875"/>
<dbReference type="InterPro" id="IPR027266">
    <property type="entry name" value="TrmE/GcvT-like"/>
</dbReference>
<evidence type="ECO:0000313" key="6">
    <source>
        <dbReference type="EMBL" id="EPY51379.1"/>
    </source>
</evidence>
<dbReference type="OMA" id="MDRLHGV"/>
<reference evidence="6 7" key="1">
    <citation type="journal article" date="2011" name="Science">
        <title>Comparative functional genomics of the fission yeasts.</title>
        <authorList>
            <person name="Rhind N."/>
            <person name="Chen Z."/>
            <person name="Yassour M."/>
            <person name="Thompson D.A."/>
            <person name="Haas B.J."/>
            <person name="Habib N."/>
            <person name="Wapinski I."/>
            <person name="Roy S."/>
            <person name="Lin M.F."/>
            <person name="Heiman D.I."/>
            <person name="Young S.K."/>
            <person name="Furuya K."/>
            <person name="Guo Y."/>
            <person name="Pidoux A."/>
            <person name="Chen H.M."/>
            <person name="Robbertse B."/>
            <person name="Goldberg J.M."/>
            <person name="Aoki K."/>
            <person name="Bayne E.H."/>
            <person name="Berlin A.M."/>
            <person name="Desjardins C.A."/>
            <person name="Dobbs E."/>
            <person name="Dukaj L."/>
            <person name="Fan L."/>
            <person name="FitzGerald M.G."/>
            <person name="French C."/>
            <person name="Gujja S."/>
            <person name="Hansen K."/>
            <person name="Keifenheim D."/>
            <person name="Levin J.Z."/>
            <person name="Mosher R.A."/>
            <person name="Mueller C.A."/>
            <person name="Pfiffner J."/>
            <person name="Priest M."/>
            <person name="Russ C."/>
            <person name="Smialowska A."/>
            <person name="Swoboda P."/>
            <person name="Sykes S.M."/>
            <person name="Vaughn M."/>
            <person name="Vengrova S."/>
            <person name="Yoder R."/>
            <person name="Zeng Q."/>
            <person name="Allshire R."/>
            <person name="Baulcombe D."/>
            <person name="Birren B.W."/>
            <person name="Brown W."/>
            <person name="Ekwall K."/>
            <person name="Kellis M."/>
            <person name="Leatherwood J."/>
            <person name="Levin H."/>
            <person name="Margalit H."/>
            <person name="Martienssen R."/>
            <person name="Nieduszynski C.A."/>
            <person name="Spatafora J.W."/>
            <person name="Friedman N."/>
            <person name="Dalgaard J.Z."/>
            <person name="Baumann P."/>
            <person name="Niki H."/>
            <person name="Regev A."/>
            <person name="Nusbaum C."/>
        </authorList>
    </citation>
    <scope>NUCLEOTIDE SEQUENCE [LARGE SCALE GENOMIC DNA]</scope>
    <source>
        <strain evidence="7">OY26 / ATCC MYA-4695 / CBS 11777 / NBRC 106824 / NRRL Y48691</strain>
    </source>
</reference>